<dbReference type="Gene3D" id="2.40.170.20">
    <property type="entry name" value="TonB-dependent receptor, beta-barrel domain"/>
    <property type="match status" value="1"/>
</dbReference>
<keyword evidence="17" id="KW-0675">Receptor</keyword>
<evidence type="ECO:0000256" key="4">
    <source>
        <dbReference type="ARBA" id="ARBA00022496"/>
    </source>
</evidence>
<keyword evidence="6 14" id="KW-0732">Signal</keyword>
<dbReference type="GO" id="GO:0009279">
    <property type="term" value="C:cell outer membrane"/>
    <property type="evidence" value="ECO:0007669"/>
    <property type="project" value="UniProtKB-SubCell"/>
</dbReference>
<sequence length="937" mass="103938">MTNPKIKFAFLFFTFLSFLSYAQVKISGKIENNNQEPIENAAILLNPSDKATTSDASGEFTFNNITSGNYKVSILVLGYKKLIQEIEVKNVDLNLNFTIEVDVLNLESVVITGTFDPRLSLESSTSISVLNQKDIQQNYPQGTASLLQNISGTFTDTSAGEVYTKVYTRGISASAEDDMGWYYVSLQEDGLPVSLIQHSYYSPDLFQRADLMTERVEAIRGGSSAITAMNAPGGIYNFKSRGIQQEFGGQIQASRGFQGGDNAMERIDAVLSGSFGNDWFFNIGGHYRRDDGARDADFKFSKGGQLKFNIIKKTDKGSFKFYGKFLDDYTNRYTGVAATNWDNPTAAFGQDFRNTSLLMPDFDGSIPDGRNLANNGKINFNPSQGVYAKDIAFGFDFSREFGNNWSIKNNLKYSSKKANWQTSISNAFVSLSNPLAYFITGAQFPVGQIVFNDAQSGAEVARVDNSGILTGQPFQYISGSLPNDAIMGTSAWYKDNNSDEFMNQLILRKKTKKHDINLGSSLGYANTTHFTSGTFGFVTYEPSPRMLAVTLENPGQPTIALSDSNGLSNYGGLFFVNAEAKVLQLAAFANDRWSISDKIHLDLGLRYETINHKGSKDRFAPFSQNGGIDGNATTDYDNGVLTSTGDQDNFDYNYKYLSYSAAINYKVDENTAIFGRFSKGNKAPELNYYFNNFSNVPINQKGTIQKVIQTEVGLKLNAKQFAFTGTAFWSKLKDVGIANFEFDDSNNSIFYTPILFNSSDTYGFEWESVYTPFNFWKFSFNGVLQNPKATDWKIYDAAGSVDTSDDSVIDYSGNTLPFNPKLMFNLGTDFQKNKVSAFLKWQYLGKRQGNVANGFELASYSVFNFGTGYKINKNLSANLMVTNLFNSDGLANFFGDNSFGANANGATPEFVAANPDDSFIVFPVLRRRLLLKLNYSF</sequence>
<dbReference type="InterPro" id="IPR008969">
    <property type="entry name" value="CarboxyPept-like_regulatory"/>
</dbReference>
<evidence type="ECO:0000313" key="17">
    <source>
        <dbReference type="EMBL" id="OBY67502.1"/>
    </source>
</evidence>
<dbReference type="Proteomes" id="UP000092612">
    <property type="component" value="Unassembled WGS sequence"/>
</dbReference>
<feature type="chain" id="PRO_5008616050" evidence="14">
    <location>
        <begin position="23"/>
        <end position="937"/>
    </location>
</feature>
<feature type="domain" description="TonB-dependent receptor plug" evidence="16">
    <location>
        <begin position="122"/>
        <end position="235"/>
    </location>
</feature>
<protein>
    <submittedName>
        <fullName evidence="17">TonB-dependent receptor</fullName>
    </submittedName>
</protein>
<keyword evidence="8" id="KW-0406">Ion transport</keyword>
<keyword evidence="5 12" id="KW-0812">Transmembrane</keyword>
<dbReference type="Pfam" id="PF13715">
    <property type="entry name" value="CarbopepD_reg_2"/>
    <property type="match status" value="1"/>
</dbReference>
<dbReference type="InterPro" id="IPR000531">
    <property type="entry name" value="Beta-barrel_TonB"/>
</dbReference>
<dbReference type="InterPro" id="IPR012910">
    <property type="entry name" value="Plug_dom"/>
</dbReference>
<keyword evidence="7" id="KW-0408">Iron</keyword>
<dbReference type="GO" id="GO:0015344">
    <property type="term" value="F:siderophore uptake transmembrane transporter activity"/>
    <property type="evidence" value="ECO:0007669"/>
    <property type="project" value="TreeGrafter"/>
</dbReference>
<evidence type="ECO:0000256" key="13">
    <source>
        <dbReference type="RuleBase" id="RU003357"/>
    </source>
</evidence>
<evidence type="ECO:0000256" key="3">
    <source>
        <dbReference type="ARBA" id="ARBA00022452"/>
    </source>
</evidence>
<dbReference type="KEGG" id="prn:BW723_07175"/>
<dbReference type="EMBL" id="LSFL01000004">
    <property type="protein sequence ID" value="OBY67502.1"/>
    <property type="molecule type" value="Genomic_DNA"/>
</dbReference>
<evidence type="ECO:0000256" key="12">
    <source>
        <dbReference type="PROSITE-ProRule" id="PRU01360"/>
    </source>
</evidence>
<keyword evidence="4" id="KW-0410">Iron transport</keyword>
<comment type="subcellular location">
    <subcellularLocation>
        <location evidence="1 12">Cell outer membrane</location>
        <topology evidence="1 12">Multi-pass membrane protein</topology>
    </subcellularLocation>
</comment>
<dbReference type="Pfam" id="PF00593">
    <property type="entry name" value="TonB_dep_Rec_b-barrel"/>
    <property type="match status" value="1"/>
</dbReference>
<evidence type="ECO:0000256" key="1">
    <source>
        <dbReference type="ARBA" id="ARBA00004571"/>
    </source>
</evidence>
<name>A0A1B8U6M6_9FLAO</name>
<evidence type="ECO:0000256" key="11">
    <source>
        <dbReference type="ARBA" id="ARBA00023237"/>
    </source>
</evidence>
<evidence type="ECO:0000256" key="14">
    <source>
        <dbReference type="SAM" id="SignalP"/>
    </source>
</evidence>
<dbReference type="PROSITE" id="PS52016">
    <property type="entry name" value="TONB_DEPENDENT_REC_3"/>
    <property type="match status" value="1"/>
</dbReference>
<evidence type="ECO:0000313" key="18">
    <source>
        <dbReference type="Proteomes" id="UP000092612"/>
    </source>
</evidence>
<dbReference type="Gene3D" id="2.170.130.10">
    <property type="entry name" value="TonB-dependent receptor, plug domain"/>
    <property type="match status" value="1"/>
</dbReference>
<dbReference type="OrthoDB" id="1122665at2"/>
<proteinExistence type="inferred from homology"/>
<evidence type="ECO:0000256" key="9">
    <source>
        <dbReference type="ARBA" id="ARBA00023077"/>
    </source>
</evidence>
<keyword evidence="18" id="KW-1185">Reference proteome</keyword>
<dbReference type="InterPro" id="IPR036942">
    <property type="entry name" value="Beta-barrel_TonB_sf"/>
</dbReference>
<evidence type="ECO:0000256" key="6">
    <source>
        <dbReference type="ARBA" id="ARBA00022729"/>
    </source>
</evidence>
<accession>A0A1B8U6M6</accession>
<dbReference type="RefSeq" id="WP_068356830.1">
    <property type="nucleotide sequence ID" value="NZ_CP019337.1"/>
</dbReference>
<keyword evidence="3 12" id="KW-1134">Transmembrane beta strand</keyword>
<evidence type="ECO:0000259" key="16">
    <source>
        <dbReference type="Pfam" id="PF07715"/>
    </source>
</evidence>
<evidence type="ECO:0000256" key="5">
    <source>
        <dbReference type="ARBA" id="ARBA00022692"/>
    </source>
</evidence>
<reference evidence="18" key="1">
    <citation type="submission" date="2016-02" db="EMBL/GenBank/DDBJ databases">
        <title>Paenibacillus sp. LPB0068, isolated from Crassostrea gigas.</title>
        <authorList>
            <person name="Shin S.-K."/>
            <person name="Yi H."/>
        </authorList>
    </citation>
    <scope>NUCLEOTIDE SEQUENCE [LARGE SCALE GENOMIC DNA]</scope>
    <source>
        <strain evidence="18">KCTC 23969</strain>
    </source>
</reference>
<keyword evidence="9 13" id="KW-0798">TonB box</keyword>
<evidence type="ECO:0000256" key="10">
    <source>
        <dbReference type="ARBA" id="ARBA00023136"/>
    </source>
</evidence>
<comment type="similarity">
    <text evidence="12 13">Belongs to the TonB-dependent receptor family.</text>
</comment>
<organism evidence="17 18">
    <name type="scientific">Polaribacter reichenbachii</name>
    <dbReference type="NCBI Taxonomy" id="996801"/>
    <lineage>
        <taxon>Bacteria</taxon>
        <taxon>Pseudomonadati</taxon>
        <taxon>Bacteroidota</taxon>
        <taxon>Flavobacteriia</taxon>
        <taxon>Flavobacteriales</taxon>
        <taxon>Flavobacteriaceae</taxon>
    </lineage>
</organism>
<dbReference type="Gene3D" id="2.60.40.1120">
    <property type="entry name" value="Carboxypeptidase-like, regulatory domain"/>
    <property type="match status" value="1"/>
</dbReference>
<evidence type="ECO:0000256" key="7">
    <source>
        <dbReference type="ARBA" id="ARBA00023004"/>
    </source>
</evidence>
<feature type="domain" description="TonB-dependent receptor-like beta-barrel" evidence="15">
    <location>
        <begin position="329"/>
        <end position="884"/>
    </location>
</feature>
<evidence type="ECO:0000256" key="2">
    <source>
        <dbReference type="ARBA" id="ARBA00022448"/>
    </source>
</evidence>
<evidence type="ECO:0000256" key="8">
    <source>
        <dbReference type="ARBA" id="ARBA00023065"/>
    </source>
</evidence>
<dbReference type="STRING" id="996801.BW723_07175"/>
<keyword evidence="11 12" id="KW-0998">Cell outer membrane</keyword>
<keyword evidence="2 12" id="KW-0813">Transport</keyword>
<evidence type="ECO:0000259" key="15">
    <source>
        <dbReference type="Pfam" id="PF00593"/>
    </source>
</evidence>
<dbReference type="SUPFAM" id="SSF56935">
    <property type="entry name" value="Porins"/>
    <property type="match status" value="1"/>
</dbReference>
<keyword evidence="10 12" id="KW-0472">Membrane</keyword>
<dbReference type="PANTHER" id="PTHR32552:SF89">
    <property type="entry name" value="CATECHOLATE SIDEROPHORE RECEPTOR FIU"/>
    <property type="match status" value="1"/>
</dbReference>
<feature type="signal peptide" evidence="14">
    <location>
        <begin position="1"/>
        <end position="22"/>
    </location>
</feature>
<dbReference type="Pfam" id="PF07715">
    <property type="entry name" value="Plug"/>
    <property type="match status" value="1"/>
</dbReference>
<comment type="caution">
    <text evidence="17">The sequence shown here is derived from an EMBL/GenBank/DDBJ whole genome shotgun (WGS) entry which is preliminary data.</text>
</comment>
<dbReference type="InterPro" id="IPR037066">
    <property type="entry name" value="Plug_dom_sf"/>
</dbReference>
<dbReference type="SUPFAM" id="SSF49464">
    <property type="entry name" value="Carboxypeptidase regulatory domain-like"/>
    <property type="match status" value="1"/>
</dbReference>
<gene>
    <name evidence="17" type="ORF">LPB301_02315</name>
</gene>
<dbReference type="PANTHER" id="PTHR32552">
    <property type="entry name" value="FERRICHROME IRON RECEPTOR-RELATED"/>
    <property type="match status" value="1"/>
</dbReference>
<dbReference type="InterPro" id="IPR039426">
    <property type="entry name" value="TonB-dep_rcpt-like"/>
</dbReference>
<dbReference type="AlphaFoldDB" id="A0A1B8U6M6"/>